<reference evidence="2 3" key="1">
    <citation type="submission" date="2019-08" db="EMBL/GenBank/DDBJ databases">
        <authorList>
            <person name="Dhanesh K."/>
            <person name="Kumar G."/>
            <person name="Sasikala C."/>
            <person name="Venkata Ramana C."/>
        </authorList>
    </citation>
    <scope>NUCLEOTIDE SEQUENCE [LARGE SCALE GENOMIC DNA]</scope>
    <source>
        <strain evidence="2 3">JC645</strain>
    </source>
</reference>
<sequence length="81" mass="8472">MSLSSDRESCDGSLWLSLWADEDPSNVLGGLAESEASDCDASESDSESSDAESESSLVDSDSLVFVLSLVLSLPLPVDDAE</sequence>
<feature type="region of interest" description="Disordered" evidence="1">
    <location>
        <begin position="27"/>
        <end position="59"/>
    </location>
</feature>
<feature type="compositionally biased region" description="Acidic residues" evidence="1">
    <location>
        <begin position="35"/>
        <end position="53"/>
    </location>
</feature>
<name>A0A5M6D220_9BACT</name>
<protein>
    <submittedName>
        <fullName evidence="2">Uncharacterized protein</fullName>
    </submittedName>
</protein>
<dbReference type="RefSeq" id="WP_150077922.1">
    <property type="nucleotide sequence ID" value="NZ_VWOX01000010.1"/>
</dbReference>
<dbReference type="Proteomes" id="UP000324479">
    <property type="component" value="Unassembled WGS sequence"/>
</dbReference>
<evidence type="ECO:0000256" key="1">
    <source>
        <dbReference type="SAM" id="MobiDB-lite"/>
    </source>
</evidence>
<comment type="caution">
    <text evidence="2">The sequence shown here is derived from an EMBL/GenBank/DDBJ whole genome shotgun (WGS) entry which is preliminary data.</text>
</comment>
<keyword evidence="3" id="KW-1185">Reference proteome</keyword>
<dbReference type="AlphaFoldDB" id="A0A5M6D220"/>
<accession>A0A5M6D220</accession>
<proteinExistence type="predicted"/>
<dbReference type="EMBL" id="VWOX01000010">
    <property type="protein sequence ID" value="KAA5541534.1"/>
    <property type="molecule type" value="Genomic_DNA"/>
</dbReference>
<evidence type="ECO:0000313" key="2">
    <source>
        <dbReference type="EMBL" id="KAA5541534.1"/>
    </source>
</evidence>
<gene>
    <name evidence="2" type="ORF">FYK55_18430</name>
</gene>
<organism evidence="2 3">
    <name type="scientific">Roseiconus nitratireducens</name>
    <dbReference type="NCBI Taxonomy" id="2605748"/>
    <lineage>
        <taxon>Bacteria</taxon>
        <taxon>Pseudomonadati</taxon>
        <taxon>Planctomycetota</taxon>
        <taxon>Planctomycetia</taxon>
        <taxon>Pirellulales</taxon>
        <taxon>Pirellulaceae</taxon>
        <taxon>Roseiconus</taxon>
    </lineage>
</organism>
<evidence type="ECO:0000313" key="3">
    <source>
        <dbReference type="Proteomes" id="UP000324479"/>
    </source>
</evidence>